<sequence length="257" mass="28635">MDTGQHIIELKFEGNGIKPSKVKASEVAELIASFEGAILAVVKQQNPEVNEADVLISFEEIRDQSLSIKCLSHISKYVLPAYAVIATSFTSDQYSNLPSSSVDNLKKIAKFSKRHECEGVFIQDGERIATFNKDTEIVVKEAGTLRGDTTIYGTVLKAGGDTPRVTLKIDDDYTVSFEVKKDIVIKLAENLYKEVGVKGNAKWDKRTYQVLEFRAESVIYIEQVTIQDTFKQLGDLLSKTLHKVDDINSLKSNQGHE</sequence>
<evidence type="ECO:0000313" key="1">
    <source>
        <dbReference type="EMBL" id="GEO02592.1"/>
    </source>
</evidence>
<dbReference type="AlphaFoldDB" id="A0A512ASB4"/>
<dbReference type="Proteomes" id="UP000321532">
    <property type="component" value="Unassembled WGS sequence"/>
</dbReference>
<comment type="caution">
    <text evidence="1">The sequence shown here is derived from an EMBL/GenBank/DDBJ whole genome shotgun (WGS) entry which is preliminary data.</text>
</comment>
<evidence type="ECO:0000313" key="2">
    <source>
        <dbReference type="Proteomes" id="UP000321532"/>
    </source>
</evidence>
<keyword evidence="2" id="KW-1185">Reference proteome</keyword>
<accession>A0A512ASB4</accession>
<name>A0A512ASB4_9BACT</name>
<gene>
    <name evidence="1" type="ORF">AAE02nite_02560</name>
</gene>
<protein>
    <submittedName>
        <fullName evidence="1">Uncharacterized protein</fullName>
    </submittedName>
</protein>
<organism evidence="1 2">
    <name type="scientific">Adhaeribacter aerolatus</name>
    <dbReference type="NCBI Taxonomy" id="670289"/>
    <lineage>
        <taxon>Bacteria</taxon>
        <taxon>Pseudomonadati</taxon>
        <taxon>Bacteroidota</taxon>
        <taxon>Cytophagia</taxon>
        <taxon>Cytophagales</taxon>
        <taxon>Hymenobacteraceae</taxon>
        <taxon>Adhaeribacter</taxon>
    </lineage>
</organism>
<reference evidence="1 2" key="1">
    <citation type="submission" date="2019-07" db="EMBL/GenBank/DDBJ databases">
        <title>Whole genome shotgun sequence of Adhaeribacter aerolatus NBRC 106133.</title>
        <authorList>
            <person name="Hosoyama A."/>
            <person name="Uohara A."/>
            <person name="Ohji S."/>
            <person name="Ichikawa N."/>
        </authorList>
    </citation>
    <scope>NUCLEOTIDE SEQUENCE [LARGE SCALE GENOMIC DNA]</scope>
    <source>
        <strain evidence="1 2">NBRC 106133</strain>
    </source>
</reference>
<dbReference type="EMBL" id="BJYS01000001">
    <property type="protein sequence ID" value="GEO02592.1"/>
    <property type="molecule type" value="Genomic_DNA"/>
</dbReference>
<proteinExistence type="predicted"/>